<dbReference type="OrthoDB" id="30091at10239"/>
<evidence type="ECO:0000313" key="2">
    <source>
        <dbReference type="Proteomes" id="UP000006530"/>
    </source>
</evidence>
<dbReference type="RefSeq" id="YP_004322449.1">
    <property type="nucleotide sequence ID" value="NC_015280.1"/>
</dbReference>
<gene>
    <name evidence="1" type="primary">gp5</name>
    <name evidence="1" type="ORF">PHM1_024</name>
</gene>
<dbReference type="Proteomes" id="UP000006530">
    <property type="component" value="Segment"/>
</dbReference>
<dbReference type="KEGG" id="vg:10326937"/>
<sequence length="289" mass="31491">MALNPFSGGTIVNNLLPKLRIRYPKNWVQSTSAGHMFEMNSTRDGEYIRLLNANGNFLNLDQDQNNSLVSYNDTYILSDHNLVIKIGKDVENDRMALHVIGDVNIYVEGNMHSEVEGDRFDRVNGNYQMQVGGVCTIQSDENLAIQAKNEMKLQSNAYTNKTTFLENDLSEGGSVKENVKGNYEVKILKESSTFSINSDGDVRTRAAGCRYEKVDGNLLTQVGGKVFTKIDGGSKSCISGGAFDGMISSPDSNAYKLDVTGNIKGDATGNVDVDAGGNIDLDASAIYLN</sequence>
<reference evidence="1 2" key="1">
    <citation type="journal article" date="2010" name="Environ. Microbiol.">
        <title>Genomic analysis of oceanic cyanobacterial myoviruses compared with T4-like myoviruses from diverse hosts and environments.</title>
        <authorList>
            <person name="Sullivan M.B."/>
            <person name="Huang K.H."/>
            <person name="Ignacio-Espinoza J.C."/>
            <person name="Berlin A.M."/>
            <person name="Kelly L."/>
            <person name="Weigele P.R."/>
            <person name="DeFrancesco A.S."/>
            <person name="Kern S.E."/>
            <person name="Thompson L.R."/>
            <person name="Young S."/>
            <person name="Yandava C."/>
            <person name="Fu R."/>
            <person name="Krastins B."/>
            <person name="Chase M."/>
            <person name="Sarracino D."/>
            <person name="Osburne M.S."/>
            <person name="Henn M.R."/>
            <person name="Chisholm S.W."/>
        </authorList>
    </citation>
    <scope>NUCLEOTIDE SEQUENCE [LARGE SCALE GENOMIC DNA]</scope>
    <source>
        <strain evidence="1">M4-247</strain>
    </source>
</reference>
<keyword evidence="2" id="KW-1185">Reference proteome</keyword>
<organism evidence="1 2">
    <name type="scientific">Prochlorococcus phage P-HM1</name>
    <dbReference type="NCBI Taxonomy" id="445700"/>
    <lineage>
        <taxon>Viruses</taxon>
        <taxon>Duplodnaviria</taxon>
        <taxon>Heunggongvirae</taxon>
        <taxon>Uroviricota</taxon>
        <taxon>Caudoviricetes</taxon>
        <taxon>Eurybiavirus</taxon>
        <taxon>Eurybiavirus PHM2</taxon>
    </lineage>
</organism>
<proteinExistence type="predicted"/>
<protein>
    <submittedName>
        <fullName evidence="1">Baseplate hub + tail lysozyme</fullName>
    </submittedName>
</protein>
<dbReference type="GeneID" id="10326937"/>
<evidence type="ECO:0000313" key="1">
    <source>
        <dbReference type="EMBL" id="ADO98648.1"/>
    </source>
</evidence>
<dbReference type="SUPFAM" id="SSF69349">
    <property type="entry name" value="Phage fibre proteins"/>
    <property type="match status" value="1"/>
</dbReference>
<accession>E3SMK5</accession>
<dbReference type="Gene3D" id="3.10.450.190">
    <property type="match status" value="1"/>
</dbReference>
<dbReference type="EMBL" id="GU071101">
    <property type="protein sequence ID" value="ADO98648.1"/>
    <property type="molecule type" value="Genomic_DNA"/>
</dbReference>
<name>E3SMK5_9CAUD</name>